<protein>
    <submittedName>
        <fullName evidence="1">Uncharacterized protein</fullName>
    </submittedName>
</protein>
<evidence type="ECO:0000313" key="2">
    <source>
        <dbReference type="Proteomes" id="UP001057868"/>
    </source>
</evidence>
<organism evidence="1 2">
    <name type="scientific">Clostridium folliculivorans</name>
    <dbReference type="NCBI Taxonomy" id="2886038"/>
    <lineage>
        <taxon>Bacteria</taxon>
        <taxon>Bacillati</taxon>
        <taxon>Bacillota</taxon>
        <taxon>Clostridia</taxon>
        <taxon>Eubacteriales</taxon>
        <taxon>Clostridiaceae</taxon>
        <taxon>Clostridium</taxon>
    </lineage>
</organism>
<dbReference type="AlphaFoldDB" id="A0A9W5Y048"/>
<dbReference type="EMBL" id="BQXY01000001">
    <property type="protein sequence ID" value="GKU24087.1"/>
    <property type="molecule type" value="Genomic_DNA"/>
</dbReference>
<comment type="caution">
    <text evidence="1">The sequence shown here is derived from an EMBL/GenBank/DDBJ whole genome shotgun (WGS) entry which is preliminary data.</text>
</comment>
<accession>A0A9W5Y048</accession>
<keyword evidence="2" id="KW-1185">Reference proteome</keyword>
<dbReference type="Proteomes" id="UP001057868">
    <property type="component" value="Unassembled WGS sequence"/>
</dbReference>
<name>A0A9W5Y048_9CLOT</name>
<reference evidence="1" key="1">
    <citation type="journal article" date="2023" name="Int. J. Syst. Evol. Microbiol.">
        <title>&lt;i&gt;Clostridium folliculivorans&lt;/i&gt; sp. nov., isolated from soil samples of an organic paddy in Japan.</title>
        <authorList>
            <person name="Tazawa J."/>
            <person name="Kobayashi H."/>
            <person name="Tanizawa Y."/>
            <person name="Uchino A."/>
            <person name="Tanaka F."/>
            <person name="Urashima Y."/>
            <person name="Miura S."/>
            <person name="Sakamoto M."/>
            <person name="Ohkuma M."/>
            <person name="Tohno M."/>
        </authorList>
    </citation>
    <scope>NUCLEOTIDE SEQUENCE</scope>
    <source>
        <strain evidence="1">D1-1</strain>
    </source>
</reference>
<gene>
    <name evidence="1" type="ORF">CFOLD11_09130</name>
</gene>
<sequence length="97" mass="11118">MKKKIEVLNDSKVVFSGYVSNIPIRESVVLSKCIELFDDDDPCIINKSYAIKTITLDIEKLIDKISNKQIEICDYYDSILNSIDIESLDECIIQKIN</sequence>
<evidence type="ECO:0000313" key="1">
    <source>
        <dbReference type="EMBL" id="GKU24087.1"/>
    </source>
</evidence>
<dbReference type="RefSeq" id="WP_261851108.1">
    <property type="nucleotide sequence ID" value="NZ_BQXY01000001.1"/>
</dbReference>
<proteinExistence type="predicted"/>